<keyword evidence="3" id="KW-1185">Reference proteome</keyword>
<evidence type="ECO:0000256" key="1">
    <source>
        <dbReference type="SAM" id="Phobius"/>
    </source>
</evidence>
<keyword evidence="1" id="KW-0472">Membrane</keyword>
<dbReference type="AlphaFoldDB" id="A0A8E2ET29"/>
<organism evidence="2 3">
    <name type="scientific">Glonium stellatum</name>
    <dbReference type="NCBI Taxonomy" id="574774"/>
    <lineage>
        <taxon>Eukaryota</taxon>
        <taxon>Fungi</taxon>
        <taxon>Dikarya</taxon>
        <taxon>Ascomycota</taxon>
        <taxon>Pezizomycotina</taxon>
        <taxon>Dothideomycetes</taxon>
        <taxon>Pleosporomycetidae</taxon>
        <taxon>Gloniales</taxon>
        <taxon>Gloniaceae</taxon>
        <taxon>Glonium</taxon>
    </lineage>
</organism>
<gene>
    <name evidence="2" type="ORF">AOQ84DRAFT_226427</name>
</gene>
<dbReference type="EMBL" id="KV750603">
    <property type="protein sequence ID" value="OCL04076.1"/>
    <property type="molecule type" value="Genomic_DNA"/>
</dbReference>
<evidence type="ECO:0000313" key="3">
    <source>
        <dbReference type="Proteomes" id="UP000250140"/>
    </source>
</evidence>
<protein>
    <submittedName>
        <fullName evidence="2">Uncharacterized protein</fullName>
    </submittedName>
</protein>
<dbReference type="Proteomes" id="UP000250140">
    <property type="component" value="Unassembled WGS sequence"/>
</dbReference>
<feature type="transmembrane region" description="Helical" evidence="1">
    <location>
        <begin position="66"/>
        <end position="94"/>
    </location>
</feature>
<keyword evidence="1" id="KW-0812">Transmembrane</keyword>
<evidence type="ECO:0000313" key="2">
    <source>
        <dbReference type="EMBL" id="OCL04076.1"/>
    </source>
</evidence>
<sequence>MRGVPPLDARGAGALHVGRTPNRLPLPPFVFAGKPAGCWPMLAASSPPLMMMMMMPLFLSSRVESAVCFCCGFCLCLCLCLYSALALLWLWLWLCLASPLRAAHQPSDIPSAVRLETARHVRLRAQGRVEASVRHDSERASEYERWRWEDEG</sequence>
<proteinExistence type="predicted"/>
<reference evidence="2 3" key="1">
    <citation type="journal article" date="2016" name="Nat. Commun.">
        <title>Ectomycorrhizal ecology is imprinted in the genome of the dominant symbiotic fungus Cenococcum geophilum.</title>
        <authorList>
            <consortium name="DOE Joint Genome Institute"/>
            <person name="Peter M."/>
            <person name="Kohler A."/>
            <person name="Ohm R.A."/>
            <person name="Kuo A."/>
            <person name="Krutzmann J."/>
            <person name="Morin E."/>
            <person name="Arend M."/>
            <person name="Barry K.W."/>
            <person name="Binder M."/>
            <person name="Choi C."/>
            <person name="Clum A."/>
            <person name="Copeland A."/>
            <person name="Grisel N."/>
            <person name="Haridas S."/>
            <person name="Kipfer T."/>
            <person name="LaButti K."/>
            <person name="Lindquist E."/>
            <person name="Lipzen A."/>
            <person name="Maire R."/>
            <person name="Meier B."/>
            <person name="Mihaltcheva S."/>
            <person name="Molinier V."/>
            <person name="Murat C."/>
            <person name="Poggeler S."/>
            <person name="Quandt C.A."/>
            <person name="Sperisen C."/>
            <person name="Tritt A."/>
            <person name="Tisserant E."/>
            <person name="Crous P.W."/>
            <person name="Henrissat B."/>
            <person name="Nehls U."/>
            <person name="Egli S."/>
            <person name="Spatafora J.W."/>
            <person name="Grigoriev I.V."/>
            <person name="Martin F.M."/>
        </authorList>
    </citation>
    <scope>NUCLEOTIDE SEQUENCE [LARGE SCALE GENOMIC DNA]</scope>
    <source>
        <strain evidence="2 3">CBS 207.34</strain>
    </source>
</reference>
<feature type="transmembrane region" description="Helical" evidence="1">
    <location>
        <begin position="39"/>
        <end position="59"/>
    </location>
</feature>
<keyword evidence="1" id="KW-1133">Transmembrane helix</keyword>
<accession>A0A8E2ET29</accession>
<name>A0A8E2ET29_9PEZI</name>